<reference evidence="2" key="1">
    <citation type="journal article" date="2022" name="bioRxiv">
        <title>Sequencing and chromosome-scale assembly of the giantPleurodeles waltlgenome.</title>
        <authorList>
            <person name="Brown T."/>
            <person name="Elewa A."/>
            <person name="Iarovenko S."/>
            <person name="Subramanian E."/>
            <person name="Araus A.J."/>
            <person name="Petzold A."/>
            <person name="Susuki M."/>
            <person name="Suzuki K.-i.T."/>
            <person name="Hayashi T."/>
            <person name="Toyoda A."/>
            <person name="Oliveira C."/>
            <person name="Osipova E."/>
            <person name="Leigh N.D."/>
            <person name="Simon A."/>
            <person name="Yun M.H."/>
        </authorList>
    </citation>
    <scope>NUCLEOTIDE SEQUENCE</scope>
    <source>
        <strain evidence="2">20211129_DDA</strain>
        <tissue evidence="2">Liver</tissue>
    </source>
</reference>
<dbReference type="SUPFAM" id="SSF53067">
    <property type="entry name" value="Actin-like ATPase domain"/>
    <property type="match status" value="1"/>
</dbReference>
<dbReference type="EMBL" id="JANPWB010000014">
    <property type="protein sequence ID" value="KAJ1099906.1"/>
    <property type="molecule type" value="Genomic_DNA"/>
</dbReference>
<dbReference type="InterPro" id="IPR043129">
    <property type="entry name" value="ATPase_NBD"/>
</dbReference>
<proteinExistence type="inferred from homology"/>
<name>A0AAV7M801_PLEWA</name>
<comment type="caution">
    <text evidence="2">The sequence shown here is derived from an EMBL/GenBank/DDBJ whole genome shotgun (WGS) entry which is preliminary data.</text>
</comment>
<protein>
    <recommendedName>
        <fullName evidence="4">Actin-related protein 2</fullName>
    </recommendedName>
</protein>
<evidence type="ECO:0000313" key="3">
    <source>
        <dbReference type="Proteomes" id="UP001066276"/>
    </source>
</evidence>
<accession>A0AAV7M801</accession>
<dbReference type="InterPro" id="IPR004000">
    <property type="entry name" value="Actin"/>
</dbReference>
<comment type="similarity">
    <text evidence="1">Belongs to the actin family.</text>
</comment>
<keyword evidence="3" id="KW-1185">Reference proteome</keyword>
<dbReference type="PANTHER" id="PTHR11937">
    <property type="entry name" value="ACTIN"/>
    <property type="match status" value="1"/>
</dbReference>
<dbReference type="Proteomes" id="UP001066276">
    <property type="component" value="Chromosome 10"/>
</dbReference>
<dbReference type="Gene3D" id="3.30.420.40">
    <property type="match status" value="1"/>
</dbReference>
<gene>
    <name evidence="2" type="ORF">NDU88_004999</name>
</gene>
<dbReference type="SMART" id="SM00268">
    <property type="entry name" value="ACTIN"/>
    <property type="match status" value="1"/>
</dbReference>
<dbReference type="Gene3D" id="3.90.640.10">
    <property type="entry name" value="Actin, Chain A, domain 4"/>
    <property type="match status" value="1"/>
</dbReference>
<dbReference type="AlphaFoldDB" id="A0AAV7M801"/>
<organism evidence="2 3">
    <name type="scientific">Pleurodeles waltl</name>
    <name type="common">Iberian ribbed newt</name>
    <dbReference type="NCBI Taxonomy" id="8319"/>
    <lineage>
        <taxon>Eukaryota</taxon>
        <taxon>Metazoa</taxon>
        <taxon>Chordata</taxon>
        <taxon>Craniata</taxon>
        <taxon>Vertebrata</taxon>
        <taxon>Euteleostomi</taxon>
        <taxon>Amphibia</taxon>
        <taxon>Batrachia</taxon>
        <taxon>Caudata</taxon>
        <taxon>Salamandroidea</taxon>
        <taxon>Salamandridae</taxon>
        <taxon>Pleurodelinae</taxon>
        <taxon>Pleurodeles</taxon>
    </lineage>
</organism>
<evidence type="ECO:0000313" key="2">
    <source>
        <dbReference type="EMBL" id="KAJ1099906.1"/>
    </source>
</evidence>
<dbReference type="Pfam" id="PF00022">
    <property type="entry name" value="Actin"/>
    <property type="match status" value="1"/>
</dbReference>
<sequence length="200" mass="22766">MLYVHGLLTAVVVNSGDGVTHICPVYEGFSLPYLTCRLDIVSRDITHYLINLLLLRGYEFNHSADFETVKMRQEKLLYMGYNIEKEQKLAQEITVLVESYLFSDGRVITVGGECFQAPEAVLQPHFNNFDEVAVAELFFNIIQAADIDSRSEFYKHIVLPGGSTMYPDLASSLEWEIKHPDLEWVLKGDVETTFEIKPPN</sequence>
<evidence type="ECO:0000256" key="1">
    <source>
        <dbReference type="RuleBase" id="RU000487"/>
    </source>
</evidence>
<evidence type="ECO:0008006" key="4">
    <source>
        <dbReference type="Google" id="ProtNLM"/>
    </source>
</evidence>